<proteinExistence type="predicted"/>
<accession>A0A6J4UHW9</accession>
<dbReference type="GO" id="GO:0008168">
    <property type="term" value="F:methyltransferase activity"/>
    <property type="evidence" value="ECO:0007669"/>
    <property type="project" value="UniProtKB-KW"/>
</dbReference>
<name>A0A6J4UHW9_9BACT</name>
<evidence type="ECO:0000256" key="1">
    <source>
        <dbReference type="SAM" id="MobiDB-lite"/>
    </source>
</evidence>
<feature type="non-terminal residue" evidence="2">
    <location>
        <position position="1"/>
    </location>
</feature>
<organism evidence="2">
    <name type="scientific">uncultured Thermomicrobiales bacterium</name>
    <dbReference type="NCBI Taxonomy" id="1645740"/>
    <lineage>
        <taxon>Bacteria</taxon>
        <taxon>Pseudomonadati</taxon>
        <taxon>Thermomicrobiota</taxon>
        <taxon>Thermomicrobia</taxon>
        <taxon>Thermomicrobiales</taxon>
        <taxon>environmental samples</taxon>
    </lineage>
</organism>
<dbReference type="GO" id="GO:0032259">
    <property type="term" value="P:methylation"/>
    <property type="evidence" value="ECO:0007669"/>
    <property type="project" value="UniProtKB-KW"/>
</dbReference>
<dbReference type="AlphaFoldDB" id="A0A6J4UHW9"/>
<feature type="region of interest" description="Disordered" evidence="1">
    <location>
        <begin position="1"/>
        <end position="41"/>
    </location>
</feature>
<gene>
    <name evidence="2" type="ORF">AVDCRST_MAG70-783</name>
</gene>
<protein>
    <submittedName>
        <fullName evidence="2">23S rRNA (Adenine(2503)-C(2))-methyltransferase @ tRNA (Adenine(37)-C(2))-methyltransferase</fullName>
        <ecNumber evidence="2">2.1.1.192</ecNumber>
    </submittedName>
</protein>
<reference evidence="2" key="1">
    <citation type="submission" date="2020-02" db="EMBL/GenBank/DDBJ databases">
        <authorList>
            <person name="Meier V. D."/>
        </authorList>
    </citation>
    <scope>NUCLEOTIDE SEQUENCE</scope>
    <source>
        <strain evidence="2">AVDCRST_MAG70</strain>
    </source>
</reference>
<dbReference type="EC" id="2.1.1.192" evidence="2"/>
<feature type="non-terminal residue" evidence="2">
    <location>
        <position position="41"/>
    </location>
</feature>
<evidence type="ECO:0000313" key="2">
    <source>
        <dbReference type="EMBL" id="CAA9549284.1"/>
    </source>
</evidence>
<dbReference type="EMBL" id="CADCWH010000121">
    <property type="protein sequence ID" value="CAA9549284.1"/>
    <property type="molecule type" value="Genomic_DNA"/>
</dbReference>
<sequence length="41" mass="4420">SATLAASRSRRPVVSCGPRPERSRQPPPIRCHPDRSAQPAA</sequence>
<keyword evidence="2" id="KW-0489">Methyltransferase</keyword>
<keyword evidence="2" id="KW-0808">Transferase</keyword>